<comment type="caution">
    <text evidence="1">The sequence shown here is derived from an EMBL/GenBank/DDBJ whole genome shotgun (WGS) entry which is preliminary data.</text>
</comment>
<sequence length="342" mass="37660">MEAQSRNWGARLRPSGFFGIPALTLETETLRVTVLDGKGGDLVELLHKPSDTDFAWLTADCANAARRVSRQGAGLSFMDGYLGGWQEVLPNGGAPAVFAGAAFDQHGDVATQPWTYDVLADTQDEVAVQLSVRSTRTPLRLDRTMRLRRGEPELRVTSTLTNESKVAVPAMWGQHITFGPPFLHPGCRIRLPEGVRVIPHPTALHPPRRRVAPDIGTWPVLTGPDGHRIDLSVLPDPGTDSDLVYLTGFTEGWYEVLPAGDGPGIRIEWDADTMPYLWFWQEFGATTGYPWYGRHYNIGLEPFSSYPTDGLTTAVHNGTALTVNPDERRGFALSARVFEATR</sequence>
<dbReference type="RefSeq" id="WP_132122055.1">
    <property type="nucleotide sequence ID" value="NZ_SLWS01000007.1"/>
</dbReference>
<protein>
    <submittedName>
        <fullName evidence="1">Uncharacterized protein DUF4432</fullName>
    </submittedName>
</protein>
<dbReference type="OrthoDB" id="2528227at2"/>
<dbReference type="Proteomes" id="UP000295680">
    <property type="component" value="Unassembled WGS sequence"/>
</dbReference>
<dbReference type="InterPro" id="IPR011013">
    <property type="entry name" value="Gal_mutarotase_sf_dom"/>
</dbReference>
<evidence type="ECO:0000313" key="1">
    <source>
        <dbReference type="EMBL" id="TCO55891.1"/>
    </source>
</evidence>
<dbReference type="EMBL" id="SLWS01000007">
    <property type="protein sequence ID" value="TCO55891.1"/>
    <property type="molecule type" value="Genomic_DNA"/>
</dbReference>
<dbReference type="InterPro" id="IPR014718">
    <property type="entry name" value="GH-type_carb-bd"/>
</dbReference>
<dbReference type="GO" id="GO:0003824">
    <property type="term" value="F:catalytic activity"/>
    <property type="evidence" value="ECO:0007669"/>
    <property type="project" value="InterPro"/>
</dbReference>
<dbReference type="GO" id="GO:0005975">
    <property type="term" value="P:carbohydrate metabolic process"/>
    <property type="evidence" value="ECO:0007669"/>
    <property type="project" value="InterPro"/>
</dbReference>
<dbReference type="SUPFAM" id="SSF74650">
    <property type="entry name" value="Galactose mutarotase-like"/>
    <property type="match status" value="1"/>
</dbReference>
<dbReference type="Pfam" id="PF14486">
    <property type="entry name" value="DUF4432"/>
    <property type="match status" value="1"/>
</dbReference>
<name>A0A4R2J9A2_9PSEU</name>
<evidence type="ECO:0000313" key="2">
    <source>
        <dbReference type="Proteomes" id="UP000295680"/>
    </source>
</evidence>
<keyword evidence="2" id="KW-1185">Reference proteome</keyword>
<dbReference type="InterPro" id="IPR027839">
    <property type="entry name" value="DUF4432"/>
</dbReference>
<proteinExistence type="predicted"/>
<dbReference type="AlphaFoldDB" id="A0A4R2J9A2"/>
<dbReference type="GO" id="GO:0030246">
    <property type="term" value="F:carbohydrate binding"/>
    <property type="evidence" value="ECO:0007669"/>
    <property type="project" value="InterPro"/>
</dbReference>
<accession>A0A4R2J9A2</accession>
<dbReference type="Gene3D" id="2.70.98.10">
    <property type="match status" value="1"/>
</dbReference>
<gene>
    <name evidence="1" type="ORF">EV192_107314</name>
</gene>
<organism evidence="1 2">
    <name type="scientific">Actinocrispum wychmicini</name>
    <dbReference type="NCBI Taxonomy" id="1213861"/>
    <lineage>
        <taxon>Bacteria</taxon>
        <taxon>Bacillati</taxon>
        <taxon>Actinomycetota</taxon>
        <taxon>Actinomycetes</taxon>
        <taxon>Pseudonocardiales</taxon>
        <taxon>Pseudonocardiaceae</taxon>
        <taxon>Actinocrispum</taxon>
    </lineage>
</organism>
<reference evidence="1 2" key="1">
    <citation type="submission" date="2019-03" db="EMBL/GenBank/DDBJ databases">
        <title>Genomic Encyclopedia of Type Strains, Phase IV (KMG-IV): sequencing the most valuable type-strain genomes for metagenomic binning, comparative biology and taxonomic classification.</title>
        <authorList>
            <person name="Goeker M."/>
        </authorList>
    </citation>
    <scope>NUCLEOTIDE SEQUENCE [LARGE SCALE GENOMIC DNA]</scope>
    <source>
        <strain evidence="1 2">DSM 45934</strain>
    </source>
</reference>